<evidence type="ECO:0000313" key="2">
    <source>
        <dbReference type="EMBL" id="PZR16707.1"/>
    </source>
</evidence>
<dbReference type="InterPro" id="IPR005358">
    <property type="entry name" value="Puta_zinc/iron-chelating_dom"/>
</dbReference>
<name>A0A2W5TS01_9BACT</name>
<protein>
    <recommendedName>
        <fullName evidence="4">YkgJ family cysteine cluster protein</fullName>
    </recommendedName>
</protein>
<dbReference type="Proteomes" id="UP000249061">
    <property type="component" value="Unassembled WGS sequence"/>
</dbReference>
<reference evidence="2 3" key="1">
    <citation type="submission" date="2017-08" db="EMBL/GenBank/DDBJ databases">
        <title>Infants hospitalized years apart are colonized by the same room-sourced microbial strains.</title>
        <authorList>
            <person name="Brooks B."/>
            <person name="Olm M.R."/>
            <person name="Firek B.A."/>
            <person name="Baker R."/>
            <person name="Thomas B.C."/>
            <person name="Morowitz M.J."/>
            <person name="Banfield J.F."/>
        </authorList>
    </citation>
    <scope>NUCLEOTIDE SEQUENCE [LARGE SCALE GENOMIC DNA]</scope>
    <source>
        <strain evidence="2">S2_003_000_R2_14</strain>
    </source>
</reference>
<evidence type="ECO:0000256" key="1">
    <source>
        <dbReference type="SAM" id="MobiDB-lite"/>
    </source>
</evidence>
<dbReference type="AlphaFoldDB" id="A0A2W5TS01"/>
<dbReference type="EMBL" id="QFQP01000003">
    <property type="protein sequence ID" value="PZR16707.1"/>
    <property type="molecule type" value="Genomic_DNA"/>
</dbReference>
<feature type="compositionally biased region" description="Basic and acidic residues" evidence="1">
    <location>
        <begin position="1"/>
        <end position="18"/>
    </location>
</feature>
<comment type="caution">
    <text evidence="2">The sequence shown here is derived from an EMBL/GenBank/DDBJ whole genome shotgun (WGS) entry which is preliminary data.</text>
</comment>
<organism evidence="2 3">
    <name type="scientific">Archangium gephyra</name>
    <dbReference type="NCBI Taxonomy" id="48"/>
    <lineage>
        <taxon>Bacteria</taxon>
        <taxon>Pseudomonadati</taxon>
        <taxon>Myxococcota</taxon>
        <taxon>Myxococcia</taxon>
        <taxon>Myxococcales</taxon>
        <taxon>Cystobacterineae</taxon>
        <taxon>Archangiaceae</taxon>
        <taxon>Archangium</taxon>
    </lineage>
</organism>
<evidence type="ECO:0000313" key="3">
    <source>
        <dbReference type="Proteomes" id="UP000249061"/>
    </source>
</evidence>
<accession>A0A2W5TS01</accession>
<gene>
    <name evidence="2" type="ORF">DI536_06005</name>
</gene>
<proteinExistence type="predicted"/>
<sequence>MRLAERSRNLQATAEKKSASFHTLTVGPSTSARNPWGTLAPTMVAVSCADRPASSFTVARRESHRMVTRQSSCTPPRNSILFSSSCLRRSWASVLNSLRRGGLAAGTSASANTISTPSSIVWWRMEIERGRARRSAATACSGVLCVASDTSIESRPVDTSSSALGFSAISPDNANRLPPRHVTWNAGSSECTRKRFVRGIGWSNMGGPDQRVRLSPVHDKSPSETLRFGAVVRCARTSTHWFPSTPYLWGAAGSLAGSMRDGAVRQIVKLLARGVKTFDLRVTRGLARSPRYRLLGACNGCGRCCESPSIPVSRFTWHFPTARRLFLWWQRVVNGFELKSADARFRVFVFHCTHFDATTRQCDSYGSRPLMCRDYPKNLTFEAVPTLFPECSYVVQDKNAESLRQALIDAGVSGEKLREAEEKLFLRGEEK</sequence>
<evidence type="ECO:0008006" key="4">
    <source>
        <dbReference type="Google" id="ProtNLM"/>
    </source>
</evidence>
<dbReference type="Pfam" id="PF03692">
    <property type="entry name" value="CxxCxxCC"/>
    <property type="match status" value="1"/>
</dbReference>
<feature type="region of interest" description="Disordered" evidence="1">
    <location>
        <begin position="1"/>
        <end position="27"/>
    </location>
</feature>